<dbReference type="GO" id="GO:0005524">
    <property type="term" value="F:ATP binding"/>
    <property type="evidence" value="ECO:0007669"/>
    <property type="project" value="UniProtKB-UniRule"/>
</dbReference>
<evidence type="ECO:0000256" key="1">
    <source>
        <dbReference type="ARBA" id="ARBA00005594"/>
    </source>
</evidence>
<comment type="catalytic activity">
    <reaction evidence="8 9">
        <text>tRNA(Trp) + L-tryptophan + ATP = L-tryptophyl-tRNA(Trp) + AMP + diphosphate + H(+)</text>
        <dbReference type="Rhea" id="RHEA:24080"/>
        <dbReference type="Rhea" id="RHEA-COMP:9671"/>
        <dbReference type="Rhea" id="RHEA-COMP:9705"/>
        <dbReference type="ChEBI" id="CHEBI:15378"/>
        <dbReference type="ChEBI" id="CHEBI:30616"/>
        <dbReference type="ChEBI" id="CHEBI:33019"/>
        <dbReference type="ChEBI" id="CHEBI:57912"/>
        <dbReference type="ChEBI" id="CHEBI:78442"/>
        <dbReference type="ChEBI" id="CHEBI:78535"/>
        <dbReference type="ChEBI" id="CHEBI:456215"/>
        <dbReference type="EC" id="6.1.1.2"/>
    </reaction>
</comment>
<evidence type="ECO:0000256" key="3">
    <source>
        <dbReference type="ARBA" id="ARBA00022598"/>
    </source>
</evidence>
<evidence type="ECO:0000256" key="4">
    <source>
        <dbReference type="ARBA" id="ARBA00022741"/>
    </source>
</evidence>
<dbReference type="PANTHER" id="PTHR10055">
    <property type="entry name" value="TRYPTOPHANYL-TRNA SYNTHETASE"/>
    <property type="match status" value="1"/>
</dbReference>
<reference evidence="12" key="1">
    <citation type="journal article" date="2014" name="Int. J. Syst. Evol. Microbiol.">
        <title>Complete genome sequence of Corynebacterium casei LMG S-19264T (=DSM 44701T), isolated from a smear-ripened cheese.</title>
        <authorList>
            <consortium name="US DOE Joint Genome Institute (JGI-PGF)"/>
            <person name="Walter F."/>
            <person name="Albersmeier A."/>
            <person name="Kalinowski J."/>
            <person name="Ruckert C."/>
        </authorList>
    </citation>
    <scope>NUCLEOTIDE SEQUENCE</scope>
    <source>
        <strain evidence="12">JCM 31740</strain>
    </source>
</reference>
<evidence type="ECO:0000256" key="6">
    <source>
        <dbReference type="ARBA" id="ARBA00022917"/>
    </source>
</evidence>
<dbReference type="InterPro" id="IPR001412">
    <property type="entry name" value="aa-tRNA-synth_I_CS"/>
</dbReference>
<keyword evidence="13" id="KW-1185">Reference proteome</keyword>
<evidence type="ECO:0000313" key="13">
    <source>
        <dbReference type="Proteomes" id="UP000276741"/>
    </source>
</evidence>
<dbReference type="EMBL" id="BMQS01000011">
    <property type="protein sequence ID" value="GGT96733.1"/>
    <property type="molecule type" value="Genomic_DNA"/>
</dbReference>
<dbReference type="InterPro" id="IPR002306">
    <property type="entry name" value="Trp-tRNA-ligase"/>
</dbReference>
<evidence type="ECO:0000256" key="5">
    <source>
        <dbReference type="ARBA" id="ARBA00022840"/>
    </source>
</evidence>
<dbReference type="NCBIfam" id="TIGR00233">
    <property type="entry name" value="trpS"/>
    <property type="match status" value="1"/>
</dbReference>
<comment type="subcellular location">
    <subcellularLocation>
        <location evidence="9">Cytoplasm</location>
    </subcellularLocation>
</comment>
<evidence type="ECO:0000256" key="2">
    <source>
        <dbReference type="ARBA" id="ARBA00022490"/>
    </source>
</evidence>
<keyword evidence="3 9" id="KW-0436">Ligase</keyword>
<reference evidence="11" key="3">
    <citation type="journal article" date="2019" name="BMC Res. Notes">
        <title>Complete genome sequence of the Sulfodiicoccus acidiphilus strain HS-1T, the first crenarchaeon that lacks polB3, isolated from an acidic hot spring in Ohwaku-dani, Hakone, Japan.</title>
        <authorList>
            <person name="Sakai H.D."/>
            <person name="Kurosawa N."/>
        </authorList>
    </citation>
    <scope>NUCLEOTIDE SEQUENCE</scope>
    <source>
        <strain evidence="11">HS-1</strain>
    </source>
</reference>
<feature type="short sequence motif" description="'KMSKS' region" evidence="9">
    <location>
        <begin position="253"/>
        <end position="257"/>
    </location>
</feature>
<evidence type="ECO:0000256" key="7">
    <source>
        <dbReference type="ARBA" id="ARBA00023146"/>
    </source>
</evidence>
<proteinExistence type="inferred from homology"/>
<comment type="similarity">
    <text evidence="1 9 10">Belongs to the class-I aminoacyl-tRNA synthetase family.</text>
</comment>
<comment type="function">
    <text evidence="9">Catalyzes the attachment of tryptophan to tRNA(Trp).</text>
</comment>
<dbReference type="InterPro" id="IPR014729">
    <property type="entry name" value="Rossmann-like_a/b/a_fold"/>
</dbReference>
<gene>
    <name evidence="9" type="primary">trpS</name>
    <name evidence="12" type="ORF">GCM10007116_12780</name>
    <name evidence="11" type="ORF">HS1genome_0882</name>
</gene>
<dbReference type="Proteomes" id="UP000616143">
    <property type="component" value="Unassembled WGS sequence"/>
</dbReference>
<dbReference type="GeneID" id="38666387"/>
<evidence type="ECO:0000256" key="9">
    <source>
        <dbReference type="HAMAP-Rule" id="MF_00140"/>
    </source>
</evidence>
<keyword evidence="7 9" id="KW-0030">Aminoacyl-tRNA synthetase</keyword>
<dbReference type="CDD" id="cd00806">
    <property type="entry name" value="TrpRS_core"/>
    <property type="match status" value="1"/>
</dbReference>
<dbReference type="HAMAP" id="MF_00140_A">
    <property type="entry name" value="Trp_tRNA_synth_A"/>
    <property type="match status" value="1"/>
</dbReference>
<keyword evidence="5 9" id="KW-0067">ATP-binding</keyword>
<dbReference type="GO" id="GO:0006436">
    <property type="term" value="P:tryptophanyl-tRNA aminoacylation"/>
    <property type="evidence" value="ECO:0007669"/>
    <property type="project" value="UniProtKB-UniRule"/>
</dbReference>
<name>A0A348B2U1_9CREN</name>
<dbReference type="SUPFAM" id="SSF52374">
    <property type="entry name" value="Nucleotidylyl transferase"/>
    <property type="match status" value="1"/>
</dbReference>
<dbReference type="OrthoDB" id="371821at2157"/>
<dbReference type="FunFam" id="1.10.240.10:FF:000007">
    <property type="entry name" value="Tryptophan--tRNA ligase"/>
    <property type="match status" value="1"/>
</dbReference>
<dbReference type="EC" id="6.1.1.2" evidence="9"/>
<dbReference type="RefSeq" id="WP_126449788.1">
    <property type="nucleotide sequence ID" value="NZ_AP018553.1"/>
</dbReference>
<dbReference type="NCBIfam" id="NF008927">
    <property type="entry name" value="PRK12285.1-4"/>
    <property type="match status" value="1"/>
</dbReference>
<evidence type="ECO:0000313" key="12">
    <source>
        <dbReference type="EMBL" id="GGT96733.1"/>
    </source>
</evidence>
<dbReference type="NCBIfam" id="NF008924">
    <property type="entry name" value="PRK12285.1-1"/>
    <property type="match status" value="1"/>
</dbReference>
<dbReference type="Gene3D" id="1.10.240.10">
    <property type="entry name" value="Tyrosyl-Transfer RNA Synthetase"/>
    <property type="match status" value="1"/>
</dbReference>
<accession>A0A348B2U1</accession>
<keyword evidence="4 9" id="KW-0547">Nucleotide-binding</keyword>
<organism evidence="11 13">
    <name type="scientific">Sulfodiicoccus acidiphilus</name>
    <dbReference type="NCBI Taxonomy" id="1670455"/>
    <lineage>
        <taxon>Archaea</taxon>
        <taxon>Thermoproteota</taxon>
        <taxon>Thermoprotei</taxon>
        <taxon>Sulfolobales</taxon>
        <taxon>Sulfolobaceae</taxon>
        <taxon>Sulfodiicoccus</taxon>
    </lineage>
</organism>
<dbReference type="AlphaFoldDB" id="A0A348B2U1"/>
<keyword evidence="6 9" id="KW-0648">Protein biosynthesis</keyword>
<dbReference type="Proteomes" id="UP000276741">
    <property type="component" value="Chromosome"/>
</dbReference>
<dbReference type="InterPro" id="IPR020653">
    <property type="entry name" value="Tryptophan-tRNA-ligase_arc"/>
</dbReference>
<evidence type="ECO:0000256" key="8">
    <source>
        <dbReference type="ARBA" id="ARBA00049929"/>
    </source>
</evidence>
<dbReference type="PROSITE" id="PS00178">
    <property type="entry name" value="AA_TRNA_LIGASE_I"/>
    <property type="match status" value="1"/>
</dbReference>
<dbReference type="PANTHER" id="PTHR10055:SF1">
    <property type="entry name" value="TRYPTOPHAN--TRNA LIGASE, CYTOPLASMIC"/>
    <property type="match status" value="1"/>
</dbReference>
<sequence>MPEDFEVNPWDVKGKVDYDKLIERFGTQRITRDLKERFESVVGELHPMLRREVFFSHRDLDLILNDYVSGKGFFLYTGRGPSKEMHIGHLIPFIFTKWLQDKFRVNLYIEVTDDEKFMQKNELDLEETRKWAYSNIQDIAAVGFDPDRTFIFTDIEYVRNMYPLAVRVAKKLTFSEVRATFGFTESTNVGMLFYPSLQIVPTMFERRRCLIPAGIDQDPYWRLQRDIAESLGFYKVAAIHSKFMPPLTGTEGKMSASQPETAIYLTDDPKTVRLKVNRYAFSGGQPTVELHRKLGGNPEIDVPFQWLYYFFEPNDQVITAIERDYRSGKLLTGELKEILIEKINEFLERHRERKEASKDMIEVYMRRGKLATVMWETVHGLSV</sequence>
<dbReference type="GO" id="GO:0005737">
    <property type="term" value="C:cytoplasm"/>
    <property type="evidence" value="ECO:0007669"/>
    <property type="project" value="UniProtKB-SubCell"/>
</dbReference>
<keyword evidence="2 9" id="KW-0963">Cytoplasm</keyword>
<reference evidence="13" key="2">
    <citation type="submission" date="2018-04" db="EMBL/GenBank/DDBJ databases">
        <title>Complete genome sequence of Sulfodiicoccus acidiphilus strain HS-1.</title>
        <authorList>
            <person name="Sakai H.D."/>
            <person name="Kurosawa N."/>
        </authorList>
    </citation>
    <scope>NUCLEOTIDE SEQUENCE [LARGE SCALE GENOMIC DNA]</scope>
    <source>
        <strain evidence="13">HS-1</strain>
    </source>
</reference>
<dbReference type="GO" id="GO:0004830">
    <property type="term" value="F:tryptophan-tRNA ligase activity"/>
    <property type="evidence" value="ECO:0007669"/>
    <property type="project" value="UniProtKB-UniRule"/>
</dbReference>
<dbReference type="EMBL" id="AP018553">
    <property type="protein sequence ID" value="BBD72493.1"/>
    <property type="molecule type" value="Genomic_DNA"/>
</dbReference>
<dbReference type="Pfam" id="PF00579">
    <property type="entry name" value="tRNA-synt_1b"/>
    <property type="match status" value="1"/>
</dbReference>
<dbReference type="InterPro" id="IPR002305">
    <property type="entry name" value="aa-tRNA-synth_Ic"/>
</dbReference>
<dbReference type="Gene3D" id="3.40.50.620">
    <property type="entry name" value="HUPs"/>
    <property type="match status" value="1"/>
</dbReference>
<evidence type="ECO:0000256" key="10">
    <source>
        <dbReference type="RuleBase" id="RU363036"/>
    </source>
</evidence>
<dbReference type="KEGG" id="sacd:HS1genome_0882"/>
<dbReference type="FunFam" id="3.40.50.620:FF:000138">
    <property type="entry name" value="Tryptophan--tRNA ligase"/>
    <property type="match status" value="1"/>
</dbReference>
<reference evidence="12" key="4">
    <citation type="submission" date="2020-09" db="EMBL/GenBank/DDBJ databases">
        <authorList>
            <person name="Sun Q."/>
            <person name="Ohkuma M."/>
        </authorList>
    </citation>
    <scope>NUCLEOTIDE SEQUENCE</scope>
    <source>
        <strain evidence="12">JCM 31740</strain>
    </source>
</reference>
<feature type="short sequence motif" description="'HIGH' region" evidence="9">
    <location>
        <begin position="81"/>
        <end position="89"/>
    </location>
</feature>
<protein>
    <recommendedName>
        <fullName evidence="9">Tryptophan--tRNA ligase</fullName>
        <ecNumber evidence="9">6.1.1.2</ecNumber>
    </recommendedName>
    <alternativeName>
        <fullName evidence="9">Tryptophanyl-tRNA synthetase</fullName>
        <shortName evidence="9">TrpRS</shortName>
    </alternativeName>
</protein>
<dbReference type="PRINTS" id="PR01039">
    <property type="entry name" value="TRNASYNTHTRP"/>
</dbReference>
<evidence type="ECO:0000313" key="11">
    <source>
        <dbReference type="EMBL" id="BBD72493.1"/>
    </source>
</evidence>